<dbReference type="GO" id="GO:0015420">
    <property type="term" value="F:ABC-type vitamin B12 transporter activity"/>
    <property type="evidence" value="ECO:0007669"/>
    <property type="project" value="UniProtKB-UniRule"/>
</dbReference>
<gene>
    <name evidence="9" type="primary">cobD</name>
    <name evidence="10" type="ORF">brsh051_24780</name>
</gene>
<evidence type="ECO:0000256" key="7">
    <source>
        <dbReference type="ARBA" id="ARBA00022989"/>
    </source>
</evidence>
<evidence type="ECO:0000256" key="8">
    <source>
        <dbReference type="ARBA" id="ARBA00023136"/>
    </source>
</evidence>
<keyword evidence="11" id="KW-1185">Reference proteome</keyword>
<dbReference type="PANTHER" id="PTHR34308:SF1">
    <property type="entry name" value="COBALAMIN BIOSYNTHESIS PROTEIN CBIB"/>
    <property type="match status" value="1"/>
</dbReference>
<name>A0AAN0K7S1_9ACTN</name>
<comment type="function">
    <text evidence="9">Converts cobyric acid to cobinamide by the addition of aminopropanol on the F carboxylic group.</text>
</comment>
<proteinExistence type="inferred from homology"/>
<dbReference type="GO" id="GO:0005886">
    <property type="term" value="C:plasma membrane"/>
    <property type="evidence" value="ECO:0007669"/>
    <property type="project" value="UniProtKB-SubCell"/>
</dbReference>
<dbReference type="Pfam" id="PF03186">
    <property type="entry name" value="CobD_Cbib"/>
    <property type="match status" value="1"/>
</dbReference>
<dbReference type="NCBIfam" id="NF002276">
    <property type="entry name" value="PRK01209.1-4"/>
    <property type="match status" value="1"/>
</dbReference>
<dbReference type="PANTHER" id="PTHR34308">
    <property type="entry name" value="COBALAMIN BIOSYNTHESIS PROTEIN CBIB"/>
    <property type="match status" value="1"/>
</dbReference>
<dbReference type="GO" id="GO:0009236">
    <property type="term" value="P:cobalamin biosynthetic process"/>
    <property type="evidence" value="ECO:0007669"/>
    <property type="project" value="UniProtKB-UniRule"/>
</dbReference>
<keyword evidence="5 9" id="KW-0169">Cobalamin biosynthesis</keyword>
<dbReference type="GO" id="GO:0048472">
    <property type="term" value="F:threonine-phosphate decarboxylase activity"/>
    <property type="evidence" value="ECO:0007669"/>
    <property type="project" value="InterPro"/>
</dbReference>
<keyword evidence="7 9" id="KW-1133">Transmembrane helix</keyword>
<accession>A0AAN0K7S1</accession>
<evidence type="ECO:0000256" key="6">
    <source>
        <dbReference type="ARBA" id="ARBA00022692"/>
    </source>
</evidence>
<evidence type="ECO:0000313" key="10">
    <source>
        <dbReference type="EMBL" id="BEH03197.1"/>
    </source>
</evidence>
<dbReference type="InterPro" id="IPR004485">
    <property type="entry name" value="Cobalamin_biosynth_CobD/CbiB"/>
</dbReference>
<protein>
    <recommendedName>
        <fullName evidence="9">Cobalamin biosynthesis protein CobD</fullName>
    </recommendedName>
</protein>
<evidence type="ECO:0000256" key="3">
    <source>
        <dbReference type="ARBA" id="ARBA00006263"/>
    </source>
</evidence>
<comment type="similarity">
    <text evidence="3 9">Belongs to the CobD/CbiB family.</text>
</comment>
<dbReference type="KEGG" id="broo:brsh051_24780"/>
<comment type="subcellular location">
    <subcellularLocation>
        <location evidence="1 9">Cell membrane</location>
        <topology evidence="1 9">Multi-pass membrane protein</topology>
    </subcellularLocation>
</comment>
<evidence type="ECO:0000256" key="2">
    <source>
        <dbReference type="ARBA" id="ARBA00004953"/>
    </source>
</evidence>
<keyword evidence="8 9" id="KW-0472">Membrane</keyword>
<comment type="pathway">
    <text evidence="2 9">Cofactor biosynthesis; adenosylcobalamin biosynthesis.</text>
</comment>
<organism evidence="10 11">
    <name type="scientific">Brooklawnia propionicigenes</name>
    <dbReference type="NCBI Taxonomy" id="3041175"/>
    <lineage>
        <taxon>Bacteria</taxon>
        <taxon>Bacillati</taxon>
        <taxon>Actinomycetota</taxon>
        <taxon>Actinomycetes</taxon>
        <taxon>Propionibacteriales</taxon>
        <taxon>Propionibacteriaceae</taxon>
        <taxon>Brooklawnia</taxon>
    </lineage>
</organism>
<evidence type="ECO:0000313" key="11">
    <source>
        <dbReference type="Proteomes" id="UP001431656"/>
    </source>
</evidence>
<evidence type="ECO:0000256" key="5">
    <source>
        <dbReference type="ARBA" id="ARBA00022573"/>
    </source>
</evidence>
<dbReference type="HAMAP" id="MF_00024">
    <property type="entry name" value="CobD_CbiB"/>
    <property type="match status" value="1"/>
</dbReference>
<evidence type="ECO:0000256" key="9">
    <source>
        <dbReference type="HAMAP-Rule" id="MF_00024"/>
    </source>
</evidence>
<dbReference type="AlphaFoldDB" id="A0AAN0K7S1"/>
<dbReference type="NCBIfam" id="TIGR00380">
    <property type="entry name" value="cobal_cbiB"/>
    <property type="match status" value="1"/>
</dbReference>
<evidence type="ECO:0000256" key="4">
    <source>
        <dbReference type="ARBA" id="ARBA00022475"/>
    </source>
</evidence>
<keyword evidence="6 9" id="KW-0812">Transmembrane</keyword>
<reference evidence="10" key="1">
    <citation type="journal article" date="2024" name="Int. J. Syst. Evol. Microbiol.">
        <title>Brooklawnia propionicigenes sp. nov., a facultatively anaerobic, propionate-producing bacterium isolated from a methanogenic reactor treating waste from cattle farms.</title>
        <authorList>
            <person name="Akita Y."/>
            <person name="Ueki A."/>
            <person name="Tonouchi A."/>
            <person name="Sugawara Y."/>
            <person name="Honma S."/>
            <person name="Kaku N."/>
            <person name="Ueki K."/>
        </authorList>
    </citation>
    <scope>NUCLEOTIDE SEQUENCE</scope>
    <source>
        <strain evidence="10">SH051</strain>
    </source>
</reference>
<evidence type="ECO:0000256" key="1">
    <source>
        <dbReference type="ARBA" id="ARBA00004651"/>
    </source>
</evidence>
<dbReference type="EMBL" id="AP028056">
    <property type="protein sequence ID" value="BEH03197.1"/>
    <property type="molecule type" value="Genomic_DNA"/>
</dbReference>
<sequence>MNHALGLIAGTAADAVFGDPRRHHPVAWFGSWVSWLESRIYRDSVARGALFTATALAPVAALGIAADKLTRDHPIAHTALTATATWAVLGGHSLAAEGHAMARELQADDIAAARDRLTHLCSRNPEHLDASELARGTVESLAENTSDAVVCSLFWGAVAGIPGLLVHRGINTLDAMVGYRNPRYERFGKASAKLDDAVAYLPARLSGVISSGLAATVGGSPTNAWRVMRRDARNHPSPNGGWCEAAWAGALNTHLGGASIYHGRVEERPQLGDPDTPAPDVHTIERASTLVSAVTVASAGLAAAGSLLARRLVSAAVARRAGSR</sequence>
<keyword evidence="4 9" id="KW-1003">Cell membrane</keyword>
<dbReference type="Proteomes" id="UP001431656">
    <property type="component" value="Chromosome"/>
</dbReference>